<evidence type="ECO:0000313" key="2">
    <source>
        <dbReference type="Proteomes" id="UP000789396"/>
    </source>
</evidence>
<evidence type="ECO:0000313" key="1">
    <source>
        <dbReference type="EMBL" id="CAG8516318.1"/>
    </source>
</evidence>
<dbReference type="Proteomes" id="UP000789396">
    <property type="component" value="Unassembled WGS sequence"/>
</dbReference>
<organism evidence="1 2">
    <name type="scientific">Racocetra fulgida</name>
    <dbReference type="NCBI Taxonomy" id="60492"/>
    <lineage>
        <taxon>Eukaryota</taxon>
        <taxon>Fungi</taxon>
        <taxon>Fungi incertae sedis</taxon>
        <taxon>Mucoromycota</taxon>
        <taxon>Glomeromycotina</taxon>
        <taxon>Glomeromycetes</taxon>
        <taxon>Diversisporales</taxon>
        <taxon>Gigasporaceae</taxon>
        <taxon>Racocetra</taxon>
    </lineage>
</organism>
<dbReference type="EMBL" id="CAJVPZ010002610">
    <property type="protein sequence ID" value="CAG8516318.1"/>
    <property type="molecule type" value="Genomic_DNA"/>
</dbReference>
<name>A0A9N9F8N6_9GLOM</name>
<dbReference type="AlphaFoldDB" id="A0A9N9F8N6"/>
<sequence length="64" mass="7779">MCLLISNNKIYQKRYQEHEKILAKSSHKKELQNQQFQKLKTYNNKVYQKNDNTGNIDFNNKNLF</sequence>
<gene>
    <name evidence="1" type="ORF">RFULGI_LOCUS3137</name>
</gene>
<comment type="caution">
    <text evidence="1">The sequence shown here is derived from an EMBL/GenBank/DDBJ whole genome shotgun (WGS) entry which is preliminary data.</text>
</comment>
<proteinExistence type="predicted"/>
<accession>A0A9N9F8N6</accession>
<reference evidence="1" key="1">
    <citation type="submission" date="2021-06" db="EMBL/GenBank/DDBJ databases">
        <authorList>
            <person name="Kallberg Y."/>
            <person name="Tangrot J."/>
            <person name="Rosling A."/>
        </authorList>
    </citation>
    <scope>NUCLEOTIDE SEQUENCE</scope>
    <source>
        <strain evidence="1">IN212</strain>
    </source>
</reference>
<keyword evidence="2" id="KW-1185">Reference proteome</keyword>
<protein>
    <submittedName>
        <fullName evidence="1">10910_t:CDS:1</fullName>
    </submittedName>
</protein>